<name>A0A938BTQ0_UNCW3</name>
<dbReference type="AlphaFoldDB" id="A0A938BTQ0"/>
<evidence type="ECO:0000313" key="3">
    <source>
        <dbReference type="Proteomes" id="UP000779900"/>
    </source>
</evidence>
<sequence>MKVLVARGAAALVLLFLACDMLPTDEFEPTGTPFTLNSDIRVVSITGDPDLSDMGPMTLACNAVSRTSGTESDVLPAGLLLVRRNNQTQHLLFLKDQPVTAGVLTTKTLLGAFCCNKYRNIPDAGDTFDLGPVTDNNELNQIVGIVRHKDISGHNDMWMVQRAVQMVTDSTGLTQAYIDSLNALPNAIE</sequence>
<evidence type="ECO:0008006" key="4">
    <source>
        <dbReference type="Google" id="ProtNLM"/>
    </source>
</evidence>
<feature type="chain" id="PRO_5037692288" description="Lipoprotein" evidence="1">
    <location>
        <begin position="19"/>
        <end position="189"/>
    </location>
</feature>
<dbReference type="PROSITE" id="PS51257">
    <property type="entry name" value="PROKAR_LIPOPROTEIN"/>
    <property type="match status" value="1"/>
</dbReference>
<protein>
    <recommendedName>
        <fullName evidence="4">Lipoprotein</fullName>
    </recommendedName>
</protein>
<gene>
    <name evidence="2" type="ORF">FJY68_08410</name>
</gene>
<feature type="signal peptide" evidence="1">
    <location>
        <begin position="1"/>
        <end position="18"/>
    </location>
</feature>
<dbReference type="EMBL" id="VGIR01000047">
    <property type="protein sequence ID" value="MBM3331857.1"/>
    <property type="molecule type" value="Genomic_DNA"/>
</dbReference>
<evidence type="ECO:0000256" key="1">
    <source>
        <dbReference type="SAM" id="SignalP"/>
    </source>
</evidence>
<accession>A0A938BTQ0</accession>
<organism evidence="2 3">
    <name type="scientific">candidate division WOR-3 bacterium</name>
    <dbReference type="NCBI Taxonomy" id="2052148"/>
    <lineage>
        <taxon>Bacteria</taxon>
        <taxon>Bacteria division WOR-3</taxon>
    </lineage>
</organism>
<dbReference type="Proteomes" id="UP000779900">
    <property type="component" value="Unassembled WGS sequence"/>
</dbReference>
<keyword evidence="1" id="KW-0732">Signal</keyword>
<evidence type="ECO:0000313" key="2">
    <source>
        <dbReference type="EMBL" id="MBM3331857.1"/>
    </source>
</evidence>
<proteinExistence type="predicted"/>
<comment type="caution">
    <text evidence="2">The sequence shown here is derived from an EMBL/GenBank/DDBJ whole genome shotgun (WGS) entry which is preliminary data.</text>
</comment>
<reference evidence="2" key="1">
    <citation type="submission" date="2019-03" db="EMBL/GenBank/DDBJ databases">
        <title>Lake Tanganyika Metagenome-Assembled Genomes (MAGs).</title>
        <authorList>
            <person name="Tran P."/>
        </authorList>
    </citation>
    <scope>NUCLEOTIDE SEQUENCE</scope>
    <source>
        <strain evidence="2">K_DeepCast_150m_m2_040</strain>
    </source>
</reference>